<comment type="caution">
    <text evidence="3">The sequence shown here is derived from an EMBL/GenBank/DDBJ whole genome shotgun (WGS) entry which is preliminary data.</text>
</comment>
<dbReference type="STRING" id="337451.A0A3S3N0W3"/>
<proteinExistence type="predicted"/>
<evidence type="ECO:0000313" key="4">
    <source>
        <dbReference type="Proteomes" id="UP000283530"/>
    </source>
</evidence>
<dbReference type="AlphaFoldDB" id="A0A3S3N0W3"/>
<keyword evidence="2" id="KW-0732">Signal</keyword>
<keyword evidence="4" id="KW-1185">Reference proteome</keyword>
<sequence>MQEASKALIFIPIFSWVVLANQNTKEIVKFDTKCCPSRFKKFIEDLKLEDHESLLRHQEQQRLVEEQILTSALMAEKNVLEERLSVLSKKASVSWQQDKEKLEKQLHDMAVVVERLESSRQKLLMESLFEENSNLSAYYKDAMGVAVQWENQVKDCLKQNEELRGLLDKLRADQANMLHIKTEDVHLAMEKEKSDRDMSSTEAYASLKGQLAKEQSRAEALSAEVMKLSAELKHSIQAYNSLTRLYKPILRNIENGLIKMKLDNFVTVQ</sequence>
<evidence type="ECO:0000313" key="3">
    <source>
        <dbReference type="EMBL" id="RWR86146.1"/>
    </source>
</evidence>
<organism evidence="3 4">
    <name type="scientific">Cinnamomum micranthum f. kanehirae</name>
    <dbReference type="NCBI Taxonomy" id="337451"/>
    <lineage>
        <taxon>Eukaryota</taxon>
        <taxon>Viridiplantae</taxon>
        <taxon>Streptophyta</taxon>
        <taxon>Embryophyta</taxon>
        <taxon>Tracheophyta</taxon>
        <taxon>Spermatophyta</taxon>
        <taxon>Magnoliopsida</taxon>
        <taxon>Magnoliidae</taxon>
        <taxon>Laurales</taxon>
        <taxon>Lauraceae</taxon>
        <taxon>Cinnamomum</taxon>
    </lineage>
</organism>
<name>A0A3S3N0W3_9MAGN</name>
<feature type="coiled-coil region" evidence="1">
    <location>
        <begin position="146"/>
        <end position="173"/>
    </location>
</feature>
<dbReference type="PANTHER" id="PTHR48163">
    <property type="entry name" value="BNAC02G25670D PROTEIN"/>
    <property type="match status" value="1"/>
</dbReference>
<accession>A0A3S3N0W3</accession>
<protein>
    <submittedName>
        <fullName evidence="3">Uncharacterized protein</fullName>
    </submittedName>
</protein>
<gene>
    <name evidence="3" type="ORF">CKAN_01503000</name>
</gene>
<dbReference type="Proteomes" id="UP000283530">
    <property type="component" value="Unassembled WGS sequence"/>
</dbReference>
<evidence type="ECO:0000256" key="1">
    <source>
        <dbReference type="SAM" id="Coils"/>
    </source>
</evidence>
<feature type="chain" id="PRO_5018783585" evidence="2">
    <location>
        <begin position="21"/>
        <end position="269"/>
    </location>
</feature>
<dbReference type="PANTHER" id="PTHR48163:SF2">
    <property type="entry name" value="EXPRESSED PROTEIN"/>
    <property type="match status" value="1"/>
</dbReference>
<dbReference type="OrthoDB" id="2019706at2759"/>
<keyword evidence="1" id="KW-0175">Coiled coil</keyword>
<evidence type="ECO:0000256" key="2">
    <source>
        <dbReference type="SAM" id="SignalP"/>
    </source>
</evidence>
<feature type="coiled-coil region" evidence="1">
    <location>
        <begin position="204"/>
        <end position="231"/>
    </location>
</feature>
<feature type="signal peptide" evidence="2">
    <location>
        <begin position="1"/>
        <end position="20"/>
    </location>
</feature>
<dbReference type="EMBL" id="QPKB01000005">
    <property type="protein sequence ID" value="RWR86146.1"/>
    <property type="molecule type" value="Genomic_DNA"/>
</dbReference>
<reference evidence="3 4" key="1">
    <citation type="journal article" date="2019" name="Nat. Plants">
        <title>Stout camphor tree genome fills gaps in understanding of flowering plant genome evolution.</title>
        <authorList>
            <person name="Chaw S.M."/>
            <person name="Liu Y.C."/>
            <person name="Wu Y.W."/>
            <person name="Wang H.Y."/>
            <person name="Lin C.I."/>
            <person name="Wu C.S."/>
            <person name="Ke H.M."/>
            <person name="Chang L.Y."/>
            <person name="Hsu C.Y."/>
            <person name="Yang H.T."/>
            <person name="Sudianto E."/>
            <person name="Hsu M.H."/>
            <person name="Wu K.P."/>
            <person name="Wang L.N."/>
            <person name="Leebens-Mack J.H."/>
            <person name="Tsai I.J."/>
        </authorList>
    </citation>
    <scope>NUCLEOTIDE SEQUENCE [LARGE SCALE GENOMIC DNA]</scope>
    <source>
        <strain evidence="4">cv. Chaw 1501</strain>
        <tissue evidence="3">Young leaves</tissue>
    </source>
</reference>